<feature type="transmembrane region" description="Helical" evidence="6">
    <location>
        <begin position="325"/>
        <end position="345"/>
    </location>
</feature>
<gene>
    <name evidence="8" type="ORF">FOMPIDRAFT_1136512</name>
</gene>
<dbReference type="PANTHER" id="PTHR43791">
    <property type="entry name" value="PERMEASE-RELATED"/>
    <property type="match status" value="1"/>
</dbReference>
<keyword evidence="3 6" id="KW-0812">Transmembrane</keyword>
<feature type="transmembrane region" description="Helical" evidence="6">
    <location>
        <begin position="448"/>
        <end position="468"/>
    </location>
</feature>
<dbReference type="HOGENOM" id="CLU_001265_0_1_1"/>
<dbReference type="InterPro" id="IPR020846">
    <property type="entry name" value="MFS_dom"/>
</dbReference>
<dbReference type="eggNOG" id="KOG2533">
    <property type="taxonomic scope" value="Eukaryota"/>
</dbReference>
<feature type="transmembrane region" description="Helical" evidence="6">
    <location>
        <begin position="218"/>
        <end position="241"/>
    </location>
</feature>
<comment type="subcellular location">
    <subcellularLocation>
        <location evidence="1">Membrane</location>
        <topology evidence="1">Multi-pass membrane protein</topology>
    </subcellularLocation>
</comment>
<evidence type="ECO:0000256" key="3">
    <source>
        <dbReference type="ARBA" id="ARBA00022692"/>
    </source>
</evidence>
<dbReference type="Proteomes" id="UP000015241">
    <property type="component" value="Unassembled WGS sequence"/>
</dbReference>
<name>S8DID1_FOMSC</name>
<protein>
    <recommendedName>
        <fullName evidence="7">Major facilitator superfamily (MFS) profile domain-containing protein</fullName>
    </recommendedName>
</protein>
<dbReference type="AlphaFoldDB" id="S8DID1"/>
<keyword evidence="4 6" id="KW-1133">Transmembrane helix</keyword>
<proteinExistence type="predicted"/>
<keyword evidence="9" id="KW-1185">Reference proteome</keyword>
<dbReference type="SUPFAM" id="SSF103473">
    <property type="entry name" value="MFS general substrate transporter"/>
    <property type="match status" value="1"/>
</dbReference>
<dbReference type="OrthoDB" id="2985014at2759"/>
<evidence type="ECO:0000256" key="5">
    <source>
        <dbReference type="ARBA" id="ARBA00023136"/>
    </source>
</evidence>
<feature type="transmembrane region" description="Helical" evidence="6">
    <location>
        <begin position="149"/>
        <end position="172"/>
    </location>
</feature>
<accession>S8DID1</accession>
<keyword evidence="5 6" id="KW-0472">Membrane</keyword>
<evidence type="ECO:0000256" key="4">
    <source>
        <dbReference type="ARBA" id="ARBA00022989"/>
    </source>
</evidence>
<evidence type="ECO:0000259" key="7">
    <source>
        <dbReference type="PROSITE" id="PS50850"/>
    </source>
</evidence>
<dbReference type="PANTHER" id="PTHR43791:SF18">
    <property type="entry name" value="NICOTINIC ACID TRANSPORTER TNA1, PUTATIVE (AFU_ORTHOLOGUE AFUA_3G03820)-RELATED"/>
    <property type="match status" value="1"/>
</dbReference>
<evidence type="ECO:0000313" key="9">
    <source>
        <dbReference type="Proteomes" id="UP000015241"/>
    </source>
</evidence>
<dbReference type="GO" id="GO:0022857">
    <property type="term" value="F:transmembrane transporter activity"/>
    <property type="evidence" value="ECO:0007669"/>
    <property type="project" value="InterPro"/>
</dbReference>
<feature type="transmembrane region" description="Helical" evidence="6">
    <location>
        <begin position="124"/>
        <end position="143"/>
    </location>
</feature>
<dbReference type="InterPro" id="IPR036259">
    <property type="entry name" value="MFS_trans_sf"/>
</dbReference>
<feature type="domain" description="Major facilitator superfamily (MFS) profile" evidence="7">
    <location>
        <begin position="59"/>
        <end position="472"/>
    </location>
</feature>
<dbReference type="EMBL" id="KE504286">
    <property type="protein sequence ID" value="EPS93276.1"/>
    <property type="molecule type" value="Genomic_DNA"/>
</dbReference>
<dbReference type="InterPro" id="IPR011701">
    <property type="entry name" value="MFS"/>
</dbReference>
<dbReference type="InParanoid" id="S8DID1"/>
<dbReference type="Pfam" id="PF07690">
    <property type="entry name" value="MFS_1"/>
    <property type="match status" value="1"/>
</dbReference>
<dbReference type="GO" id="GO:0016020">
    <property type="term" value="C:membrane"/>
    <property type="evidence" value="ECO:0007669"/>
    <property type="project" value="UniProtKB-SubCell"/>
</dbReference>
<evidence type="ECO:0000256" key="2">
    <source>
        <dbReference type="ARBA" id="ARBA00022448"/>
    </source>
</evidence>
<evidence type="ECO:0000256" key="6">
    <source>
        <dbReference type="SAM" id="Phobius"/>
    </source>
</evidence>
<feature type="transmembrane region" description="Helical" evidence="6">
    <location>
        <begin position="380"/>
        <end position="403"/>
    </location>
</feature>
<dbReference type="FunFam" id="1.20.1250.20:FF:000034">
    <property type="entry name" value="MFS general substrate transporter"/>
    <property type="match status" value="1"/>
</dbReference>
<sequence>MSTRGSHTGGVEGEKVDVNVEEYADADTPDEKDIVKDTAPPVLTPEQEKKLWRKVDMRILPILTTMYLCSFMDRGEGNAKLQGLTTQLHLTGHKYNIALTMYFIPYCIFGVPANLVLKKFRPSRWLPGITVLWGIIMTLMGLVKTYPQLVGVRILLGIAEAGLFPGVMYYMTLWYPRYMLQYRIAMFEGGATLAGESFSGLFAYGISFMSGTAGLLGWSWIFILEGILTAIVALAAFFILVDFPDTAKFLTEEERAFLIWKKKYDNSSVGEEEEFSIRHVKAAVLDWQVWMQIMVYFGIVVPLYGISLFLPTFPLIGRFGYNTTISQLLTVPPYVCGVITLMVFAVASDTLKMRSPFIGVGLLLCLIGFAINISDAAMGVKYFGTFLCVSGSYSAITGIVAWLGNNLAGQYKRAMGMGIQIGIGNFAGAIASNIYLSHDAPRYILGHGIELMFAGIGLIFVALTVVSYKRVNKRRDIWQREIEAHGIQYTVEELRRMGDRAPDFRYTL</sequence>
<feature type="transmembrane region" description="Helical" evidence="6">
    <location>
        <begin position="184"/>
        <end position="206"/>
    </location>
</feature>
<evidence type="ECO:0000256" key="1">
    <source>
        <dbReference type="ARBA" id="ARBA00004141"/>
    </source>
</evidence>
<feature type="transmembrane region" description="Helical" evidence="6">
    <location>
        <begin position="95"/>
        <end position="117"/>
    </location>
</feature>
<feature type="transmembrane region" description="Helical" evidence="6">
    <location>
        <begin position="357"/>
        <end position="374"/>
    </location>
</feature>
<reference evidence="8 9" key="1">
    <citation type="journal article" date="2012" name="Science">
        <title>The Paleozoic origin of enzymatic lignin decomposition reconstructed from 31 fungal genomes.</title>
        <authorList>
            <person name="Floudas D."/>
            <person name="Binder M."/>
            <person name="Riley R."/>
            <person name="Barry K."/>
            <person name="Blanchette R.A."/>
            <person name="Henrissat B."/>
            <person name="Martinez A.T."/>
            <person name="Otillar R."/>
            <person name="Spatafora J.W."/>
            <person name="Yadav J.S."/>
            <person name="Aerts A."/>
            <person name="Benoit I."/>
            <person name="Boyd A."/>
            <person name="Carlson A."/>
            <person name="Copeland A."/>
            <person name="Coutinho P.M."/>
            <person name="de Vries R.P."/>
            <person name="Ferreira P."/>
            <person name="Findley K."/>
            <person name="Foster B."/>
            <person name="Gaskell J."/>
            <person name="Glotzer D."/>
            <person name="Gorecki P."/>
            <person name="Heitman J."/>
            <person name="Hesse C."/>
            <person name="Hori C."/>
            <person name="Igarashi K."/>
            <person name="Jurgens J.A."/>
            <person name="Kallen N."/>
            <person name="Kersten P."/>
            <person name="Kohler A."/>
            <person name="Kuees U."/>
            <person name="Kumar T.K.A."/>
            <person name="Kuo A."/>
            <person name="LaButti K."/>
            <person name="Larrondo L.F."/>
            <person name="Lindquist E."/>
            <person name="Ling A."/>
            <person name="Lombard V."/>
            <person name="Lucas S."/>
            <person name="Lundell T."/>
            <person name="Martin R."/>
            <person name="McLaughlin D.J."/>
            <person name="Morgenstern I."/>
            <person name="Morin E."/>
            <person name="Murat C."/>
            <person name="Nagy L.G."/>
            <person name="Nolan M."/>
            <person name="Ohm R.A."/>
            <person name="Patyshakuliyeva A."/>
            <person name="Rokas A."/>
            <person name="Ruiz-Duenas F.J."/>
            <person name="Sabat G."/>
            <person name="Salamov A."/>
            <person name="Samejima M."/>
            <person name="Schmutz J."/>
            <person name="Slot J.C."/>
            <person name="St John F."/>
            <person name="Stenlid J."/>
            <person name="Sun H."/>
            <person name="Sun S."/>
            <person name="Syed K."/>
            <person name="Tsang A."/>
            <person name="Wiebenga A."/>
            <person name="Young D."/>
            <person name="Pisabarro A."/>
            <person name="Eastwood D.C."/>
            <person name="Martin F."/>
            <person name="Cullen D."/>
            <person name="Grigoriev I.V."/>
            <person name="Hibbett D.S."/>
        </authorList>
    </citation>
    <scope>NUCLEOTIDE SEQUENCE</scope>
    <source>
        <strain evidence="9">FP-58527</strain>
    </source>
</reference>
<dbReference type="PROSITE" id="PS50850">
    <property type="entry name" value="MFS"/>
    <property type="match status" value="1"/>
</dbReference>
<feature type="transmembrane region" description="Helical" evidence="6">
    <location>
        <begin position="415"/>
        <end position="436"/>
    </location>
</feature>
<dbReference type="STRING" id="743788.S8DID1"/>
<keyword evidence="2" id="KW-0813">Transport</keyword>
<organism evidence="8 9">
    <name type="scientific">Fomitopsis schrenkii</name>
    <name type="common">Brown rot fungus</name>
    <dbReference type="NCBI Taxonomy" id="2126942"/>
    <lineage>
        <taxon>Eukaryota</taxon>
        <taxon>Fungi</taxon>
        <taxon>Dikarya</taxon>
        <taxon>Basidiomycota</taxon>
        <taxon>Agaricomycotina</taxon>
        <taxon>Agaricomycetes</taxon>
        <taxon>Polyporales</taxon>
        <taxon>Fomitopsis</taxon>
    </lineage>
</organism>
<feature type="transmembrane region" description="Helical" evidence="6">
    <location>
        <begin position="293"/>
        <end position="313"/>
    </location>
</feature>
<dbReference type="FunFam" id="1.20.1250.20:FF:000068">
    <property type="entry name" value="MFS general substrate transporter"/>
    <property type="match status" value="1"/>
</dbReference>
<dbReference type="Gene3D" id="1.20.1250.20">
    <property type="entry name" value="MFS general substrate transporter like domains"/>
    <property type="match status" value="2"/>
</dbReference>
<evidence type="ECO:0000313" key="8">
    <source>
        <dbReference type="EMBL" id="EPS93276.1"/>
    </source>
</evidence>